<reference evidence="1 2" key="1">
    <citation type="submission" date="2013-05" db="EMBL/GenBank/DDBJ databases">
        <title>Draft genome of the parasitic nematode Anyclostoma ceylanicum.</title>
        <authorList>
            <person name="Mitreva M."/>
        </authorList>
    </citation>
    <scope>NUCLEOTIDE SEQUENCE [LARGE SCALE GENOMIC DNA]</scope>
</reference>
<dbReference type="Proteomes" id="UP000054495">
    <property type="component" value="Unassembled WGS sequence"/>
</dbReference>
<proteinExistence type="predicted"/>
<evidence type="ECO:0000313" key="1">
    <source>
        <dbReference type="EMBL" id="EPB76716.1"/>
    </source>
</evidence>
<dbReference type="Gene3D" id="2.30.30.40">
    <property type="entry name" value="SH3 Domains"/>
    <property type="match status" value="1"/>
</dbReference>
<dbReference type="EMBL" id="KE124855">
    <property type="protein sequence ID" value="EPB76716.1"/>
    <property type="molecule type" value="Genomic_DNA"/>
</dbReference>
<keyword evidence="2" id="KW-1185">Reference proteome</keyword>
<evidence type="ECO:0000313" key="2">
    <source>
        <dbReference type="Proteomes" id="UP000054495"/>
    </source>
</evidence>
<gene>
    <name evidence="1" type="ORF">ANCCEY_04152</name>
</gene>
<dbReference type="AlphaFoldDB" id="A0A0D6M316"/>
<accession>A0A0D6M316</accession>
<name>A0A0D6M316_9BILA</name>
<organism evidence="1 2">
    <name type="scientific">Ancylostoma ceylanicum</name>
    <dbReference type="NCBI Taxonomy" id="53326"/>
    <lineage>
        <taxon>Eukaryota</taxon>
        <taxon>Metazoa</taxon>
        <taxon>Ecdysozoa</taxon>
        <taxon>Nematoda</taxon>
        <taxon>Chromadorea</taxon>
        <taxon>Rhabditida</taxon>
        <taxon>Rhabditina</taxon>
        <taxon>Rhabditomorpha</taxon>
        <taxon>Strongyloidea</taxon>
        <taxon>Ancylostomatidae</taxon>
        <taxon>Ancylostomatinae</taxon>
        <taxon>Ancylostoma</taxon>
    </lineage>
</organism>
<protein>
    <recommendedName>
        <fullName evidence="3">SH3 domain-containing protein</fullName>
    </recommendedName>
</protein>
<sequence length="89" mass="9920">MLKYSQILEPYGLLIPPAGPHTWESLSGSIIDGFVKIIDRRGSQEGRWKGVVFGQKGNSRSGYFQSSAVKIIEKPETGFVLMSLRTLTY</sequence>
<evidence type="ECO:0008006" key="3">
    <source>
        <dbReference type="Google" id="ProtNLM"/>
    </source>
</evidence>